<keyword evidence="1" id="KW-0175">Coiled coil</keyword>
<feature type="coiled-coil region" evidence="1">
    <location>
        <begin position="114"/>
        <end position="193"/>
    </location>
</feature>
<evidence type="ECO:0000256" key="1">
    <source>
        <dbReference type="SAM" id="Coils"/>
    </source>
</evidence>
<name>Q23F53_TETTS</name>
<keyword evidence="4" id="KW-1185">Reference proteome</keyword>
<dbReference type="KEGG" id="tet:TTHERM_00383600"/>
<gene>
    <name evidence="3" type="ORF">TTHERM_00383600</name>
</gene>
<protein>
    <submittedName>
        <fullName evidence="3">Uncharacterized protein</fullName>
    </submittedName>
</protein>
<dbReference type="GeneID" id="7838033"/>
<dbReference type="RefSeq" id="XP_001015545.2">
    <property type="nucleotide sequence ID" value="XM_001015545.2"/>
</dbReference>
<dbReference type="Proteomes" id="UP000009168">
    <property type="component" value="Unassembled WGS sequence"/>
</dbReference>
<reference evidence="4" key="1">
    <citation type="journal article" date="2006" name="PLoS Biol.">
        <title>Macronuclear genome sequence of the ciliate Tetrahymena thermophila, a model eukaryote.</title>
        <authorList>
            <person name="Eisen J.A."/>
            <person name="Coyne R.S."/>
            <person name="Wu M."/>
            <person name="Wu D."/>
            <person name="Thiagarajan M."/>
            <person name="Wortman J.R."/>
            <person name="Badger J.H."/>
            <person name="Ren Q."/>
            <person name="Amedeo P."/>
            <person name="Jones K.M."/>
            <person name="Tallon L.J."/>
            <person name="Delcher A.L."/>
            <person name="Salzberg S.L."/>
            <person name="Silva J.C."/>
            <person name="Haas B.J."/>
            <person name="Majoros W.H."/>
            <person name="Farzad M."/>
            <person name="Carlton J.M."/>
            <person name="Smith R.K. Jr."/>
            <person name="Garg J."/>
            <person name="Pearlman R.E."/>
            <person name="Karrer K.M."/>
            <person name="Sun L."/>
            <person name="Manning G."/>
            <person name="Elde N.C."/>
            <person name="Turkewitz A.P."/>
            <person name="Asai D.J."/>
            <person name="Wilkes D.E."/>
            <person name="Wang Y."/>
            <person name="Cai H."/>
            <person name="Collins K."/>
            <person name="Stewart B.A."/>
            <person name="Lee S.R."/>
            <person name="Wilamowska K."/>
            <person name="Weinberg Z."/>
            <person name="Ruzzo W.L."/>
            <person name="Wloga D."/>
            <person name="Gaertig J."/>
            <person name="Frankel J."/>
            <person name="Tsao C.-C."/>
            <person name="Gorovsky M.A."/>
            <person name="Keeling P.J."/>
            <person name="Waller R.F."/>
            <person name="Patron N.J."/>
            <person name="Cherry J.M."/>
            <person name="Stover N.A."/>
            <person name="Krieger C.J."/>
            <person name="del Toro C."/>
            <person name="Ryder H.F."/>
            <person name="Williamson S.C."/>
            <person name="Barbeau R.A."/>
            <person name="Hamilton E.P."/>
            <person name="Orias E."/>
        </authorList>
    </citation>
    <scope>NUCLEOTIDE SEQUENCE [LARGE SCALE GENOMIC DNA]</scope>
    <source>
        <strain evidence="4">SB210</strain>
    </source>
</reference>
<dbReference type="InParanoid" id="Q23F53"/>
<feature type="region of interest" description="Disordered" evidence="2">
    <location>
        <begin position="1"/>
        <end position="30"/>
    </location>
</feature>
<feature type="coiled-coil region" evidence="1">
    <location>
        <begin position="366"/>
        <end position="393"/>
    </location>
</feature>
<dbReference type="EMBL" id="GG662706">
    <property type="protein sequence ID" value="EAR95300.2"/>
    <property type="molecule type" value="Genomic_DNA"/>
</dbReference>
<organism evidence="3 4">
    <name type="scientific">Tetrahymena thermophila (strain SB210)</name>
    <dbReference type="NCBI Taxonomy" id="312017"/>
    <lineage>
        <taxon>Eukaryota</taxon>
        <taxon>Sar</taxon>
        <taxon>Alveolata</taxon>
        <taxon>Ciliophora</taxon>
        <taxon>Intramacronucleata</taxon>
        <taxon>Oligohymenophorea</taxon>
        <taxon>Hymenostomatida</taxon>
        <taxon>Tetrahymenina</taxon>
        <taxon>Tetrahymenidae</taxon>
        <taxon>Tetrahymena</taxon>
    </lineage>
</organism>
<evidence type="ECO:0000313" key="3">
    <source>
        <dbReference type="EMBL" id="EAR95300.2"/>
    </source>
</evidence>
<proteinExistence type="predicted"/>
<accession>Q23F53</accession>
<sequence length="456" mass="53578">MANSQDQSVQHKEIEVQTTPRNNSLQQNQHLLDQNDMVIQDQNNHHQYQENHNEQQDFQHQDNSLEMNNFEYKSYLNPDQAKSPSQQQQASAAAPQVIKKKCENCTSGQVAQRLKQQQQEVHKLKIQNDKLLAQLRQMSIQLDETLEKFKVKKNEKPALNQEQTRRDVNESELENAKQQLEFYTKQIAMYANQDQEFSSNRVNQWQQSLKEIDYQLNEAKVFNKNLLYIKREQERTMQSNKESTKIKMLRDETMHLKSLIREARRVLKDNEKGFKKTQEHTEKLKLRHEEVCKQFGVPFAPFESLAKDERIEIKIEDEKDKGKFHVLKINEENIFKLQNHLKIVDDSINASKKQFKVDIKQQQKILDHVSKEKQDIQVQLDRREKELQEAYDSLNNFKAIASNSTSNLNGLKVIEASKPTKSGSLQVIAPYVKKYKVQKNDLKGLPLNDKNQLASR</sequence>
<evidence type="ECO:0000313" key="4">
    <source>
        <dbReference type="Proteomes" id="UP000009168"/>
    </source>
</evidence>
<dbReference type="AlphaFoldDB" id="Q23F53"/>
<dbReference type="HOGENOM" id="CLU_383354_0_0_1"/>
<evidence type="ECO:0000256" key="2">
    <source>
        <dbReference type="SAM" id="MobiDB-lite"/>
    </source>
</evidence>